<dbReference type="InterPro" id="IPR005329">
    <property type="entry name" value="Sorting_nexin_N"/>
</dbReference>
<keyword evidence="14" id="KW-0175">Coiled coil</keyword>
<feature type="compositionally biased region" description="Polar residues" evidence="15">
    <location>
        <begin position="104"/>
        <end position="119"/>
    </location>
</feature>
<proteinExistence type="inferred from homology"/>
<dbReference type="Pfam" id="PF00787">
    <property type="entry name" value="PX"/>
    <property type="match status" value="1"/>
</dbReference>
<dbReference type="Proteomes" id="UP000518266">
    <property type="component" value="Unassembled WGS sequence"/>
</dbReference>
<dbReference type="SUPFAM" id="SSF103657">
    <property type="entry name" value="BAR/IMD domain-like"/>
    <property type="match status" value="1"/>
</dbReference>
<evidence type="ECO:0000256" key="13">
    <source>
        <dbReference type="ARBA" id="ARBA00045620"/>
    </source>
</evidence>
<dbReference type="GO" id="GO:0031901">
    <property type="term" value="C:early endosome membrane"/>
    <property type="evidence" value="ECO:0007669"/>
    <property type="project" value="UniProtKB-SubCell"/>
</dbReference>
<feature type="compositionally biased region" description="Polar residues" evidence="15">
    <location>
        <begin position="58"/>
        <end position="67"/>
    </location>
</feature>
<evidence type="ECO:0000256" key="11">
    <source>
        <dbReference type="ARBA" id="ARBA00023136"/>
    </source>
</evidence>
<keyword evidence="6" id="KW-0597">Phosphoprotein</keyword>
<comment type="caution">
    <text evidence="17">The sequence shown here is derived from an EMBL/GenBank/DDBJ whole genome shotgun (WGS) entry which is preliminary data.</text>
</comment>
<evidence type="ECO:0000256" key="5">
    <source>
        <dbReference type="ARBA" id="ARBA00022448"/>
    </source>
</evidence>
<organism evidence="17 18">
    <name type="scientific">Dissostichus mawsoni</name>
    <name type="common">Antarctic cod</name>
    <dbReference type="NCBI Taxonomy" id="36200"/>
    <lineage>
        <taxon>Eukaryota</taxon>
        <taxon>Metazoa</taxon>
        <taxon>Chordata</taxon>
        <taxon>Craniata</taxon>
        <taxon>Vertebrata</taxon>
        <taxon>Euteleostomi</taxon>
        <taxon>Actinopterygii</taxon>
        <taxon>Neopterygii</taxon>
        <taxon>Teleostei</taxon>
        <taxon>Neoteleostei</taxon>
        <taxon>Acanthomorphata</taxon>
        <taxon>Eupercaria</taxon>
        <taxon>Perciformes</taxon>
        <taxon>Notothenioidei</taxon>
        <taxon>Nototheniidae</taxon>
        <taxon>Dissostichus</taxon>
    </lineage>
</organism>
<dbReference type="OrthoDB" id="271164at2759"/>
<accession>A0A7J5X7W0</accession>
<feature type="compositionally biased region" description="Acidic residues" evidence="15">
    <location>
        <begin position="120"/>
        <end position="129"/>
    </location>
</feature>
<dbReference type="InterPro" id="IPR027267">
    <property type="entry name" value="AH/BAR_dom_sf"/>
</dbReference>
<evidence type="ECO:0000259" key="16">
    <source>
        <dbReference type="PROSITE" id="PS50195"/>
    </source>
</evidence>
<evidence type="ECO:0000256" key="1">
    <source>
        <dbReference type="ARBA" id="ARBA00004469"/>
    </source>
</evidence>
<dbReference type="Pfam" id="PF09325">
    <property type="entry name" value="Vps5"/>
    <property type="match status" value="1"/>
</dbReference>
<feature type="compositionally biased region" description="Acidic residues" evidence="15">
    <location>
        <begin position="26"/>
        <end position="35"/>
    </location>
</feature>
<evidence type="ECO:0000256" key="15">
    <source>
        <dbReference type="SAM" id="MobiDB-lite"/>
    </source>
</evidence>
<evidence type="ECO:0000256" key="14">
    <source>
        <dbReference type="SAM" id="Coils"/>
    </source>
</evidence>
<evidence type="ECO:0000256" key="6">
    <source>
        <dbReference type="ARBA" id="ARBA00022553"/>
    </source>
</evidence>
<comment type="function">
    <text evidence="13">Involved in several stages of intracellular trafficking. Interacts with membranes containing phosphatidylinositol 3-phosphate (PtdIns(3P)) or phosphatidylinositol 3,5-bisphosphate (PtdIns(3,5)P2). Acts in part as component of the retromer membrane-deforming SNX-BAR subcomplex. The SNX-BAR retromer mediates retrograde transport of cargo proteins from endosomes to the trans-Golgi network (TGN) and is involved in endosome-to-plasma membrane transport for cargo protein recycling. The SNX-BAR subcomplex functions to deform the donor membrane into a tubular profile called endosome-to-TGN transport carrier (ETC). Can sense membrane curvature and has in vitro vesicle-to-membrane remodeling activity. Required for retrograde endosome-to-TGN transport of TGN38. Promotes KALRN- and RHOG-dependent but retromer-independent membrane remodeling such as lamellipodium formation; the function is dependent on GEF activity of KALRN.</text>
</comment>
<dbReference type="SUPFAM" id="SSF64268">
    <property type="entry name" value="PX domain"/>
    <property type="match status" value="1"/>
</dbReference>
<evidence type="ECO:0000256" key="3">
    <source>
        <dbReference type="ARBA" id="ARBA00010883"/>
    </source>
</evidence>
<dbReference type="GO" id="GO:0035091">
    <property type="term" value="F:phosphatidylinositol binding"/>
    <property type="evidence" value="ECO:0007669"/>
    <property type="project" value="InterPro"/>
</dbReference>
<evidence type="ECO:0000313" key="17">
    <source>
        <dbReference type="EMBL" id="KAF3832923.1"/>
    </source>
</evidence>
<keyword evidence="18" id="KW-1185">Reference proteome</keyword>
<dbReference type="PANTHER" id="PTHR10555">
    <property type="entry name" value="SORTING NEXIN"/>
    <property type="match status" value="1"/>
</dbReference>
<dbReference type="Gene3D" id="1.20.1270.60">
    <property type="entry name" value="Arfaptin homology (AH) domain/BAR domain"/>
    <property type="match status" value="1"/>
</dbReference>
<dbReference type="Pfam" id="PF03700">
    <property type="entry name" value="Sorting_nexin"/>
    <property type="match status" value="1"/>
</dbReference>
<reference evidence="17 18" key="1">
    <citation type="submission" date="2020-03" db="EMBL/GenBank/DDBJ databases">
        <title>Dissostichus mawsoni Genome sequencing and assembly.</title>
        <authorList>
            <person name="Park H."/>
        </authorList>
    </citation>
    <scope>NUCLEOTIDE SEQUENCE [LARGE SCALE GENOMIC DNA]</scope>
    <source>
        <strain evidence="17">DM0001</strain>
        <tissue evidence="17">Muscle</tissue>
    </source>
</reference>
<keyword evidence="9" id="KW-0007">Acetylation</keyword>
<keyword evidence="12" id="KW-0966">Cell projection</keyword>
<keyword evidence="11" id="KW-0472">Membrane</keyword>
<keyword evidence="8" id="KW-0653">Protein transport</keyword>
<dbReference type="PROSITE" id="PS50195">
    <property type="entry name" value="PX"/>
    <property type="match status" value="1"/>
</dbReference>
<keyword evidence="5" id="KW-0813">Transport</keyword>
<evidence type="ECO:0000256" key="12">
    <source>
        <dbReference type="ARBA" id="ARBA00023273"/>
    </source>
</evidence>
<dbReference type="GO" id="GO:0034498">
    <property type="term" value="P:early endosome to Golgi transport"/>
    <property type="evidence" value="ECO:0007669"/>
    <property type="project" value="TreeGrafter"/>
</dbReference>
<feature type="region of interest" description="Disordered" evidence="15">
    <location>
        <begin position="1"/>
        <end position="129"/>
    </location>
</feature>
<dbReference type="InterPro" id="IPR015404">
    <property type="entry name" value="Vps5_C"/>
</dbReference>
<dbReference type="GO" id="GO:0006886">
    <property type="term" value="P:intracellular protein transport"/>
    <property type="evidence" value="ECO:0007669"/>
    <property type="project" value="InterPro"/>
</dbReference>
<dbReference type="GO" id="GO:0005829">
    <property type="term" value="C:cytosol"/>
    <property type="evidence" value="ECO:0007669"/>
    <property type="project" value="GOC"/>
</dbReference>
<name>A0A7J5X7W0_DISMA</name>
<feature type="domain" description="PX" evidence="16">
    <location>
        <begin position="130"/>
        <end position="267"/>
    </location>
</feature>
<sequence>MAASSDRIPPPLPATEEPGAATPDMADGDSDEGEDIFVNNPDNVNEQTPDLFGEEEAGSTTAKSNGVHSDDDNDLFAEAHVELNTPGGSAPKEPSSFSGLRPASSFTTSPAALQPTSLEQMEEDEAEDSFDVDVAVTNPEKVGDGMGAYVAYKVSTRTSLAMFRNKTFSVRRRFSDFLGLYEKLSVKQSLHGFIIPPPPEKSVVGMTKVKVGMDDPSSVEFVERRRGALERQGSTRFIQYLQRVVSHPSLLQDPDVREFLEREELPRAVSTQALSGAGFLKMINKASDAVNKMTIKMNESDTWFEDKFQEMENEEQQLRKLQAVVDSLVNHRKELCGSTAVFAKSMAMLGNSEDNTALSRALSQLAEVEDKMEQLHQEQAASDFFIFAELLADYIRLMGAMRRWQESQSTLQKKRESEAKLLWANKPDKLQQAKEEITEWESRVTQYERDFDRIGMTVRKEVLRFEKEKAKDFKSQIMKYLDAMLQSQQRIVTFWEAFLPEAKAIA</sequence>
<dbReference type="Gene3D" id="3.30.1520.10">
    <property type="entry name" value="Phox-like domain"/>
    <property type="match status" value="1"/>
</dbReference>
<dbReference type="InterPro" id="IPR001683">
    <property type="entry name" value="PX_dom"/>
</dbReference>
<evidence type="ECO:0000256" key="9">
    <source>
        <dbReference type="ARBA" id="ARBA00022990"/>
    </source>
</evidence>
<dbReference type="GO" id="GO:0030027">
    <property type="term" value="C:lamellipodium"/>
    <property type="evidence" value="ECO:0007669"/>
    <property type="project" value="UniProtKB-SubCell"/>
</dbReference>
<dbReference type="FunFam" id="3.30.1520.10:FF:000016">
    <property type="entry name" value="Sorting nexin 2"/>
    <property type="match status" value="1"/>
</dbReference>
<feature type="coiled-coil region" evidence="14">
    <location>
        <begin position="304"/>
        <end position="331"/>
    </location>
</feature>
<evidence type="ECO:0000256" key="7">
    <source>
        <dbReference type="ARBA" id="ARBA00022753"/>
    </source>
</evidence>
<dbReference type="FunFam" id="1.20.1270.60:FF:000012">
    <property type="entry name" value="Sorting nexin 2"/>
    <property type="match status" value="1"/>
</dbReference>
<evidence type="ECO:0000313" key="18">
    <source>
        <dbReference type="Proteomes" id="UP000518266"/>
    </source>
</evidence>
<dbReference type="InterPro" id="IPR036871">
    <property type="entry name" value="PX_dom_sf"/>
</dbReference>
<keyword evidence="10" id="KW-0446">Lipid-binding</keyword>
<comment type="subcellular location">
    <subcellularLocation>
        <location evidence="2">Cell projection</location>
        <location evidence="2">Lamellipodium</location>
    </subcellularLocation>
    <subcellularLocation>
        <location evidence="1">Early endosome membrane</location>
        <topology evidence="1">Peripheral membrane protein</topology>
        <orientation evidence="1">Cytoplasmic side</orientation>
    </subcellularLocation>
</comment>
<evidence type="ECO:0000256" key="2">
    <source>
        <dbReference type="ARBA" id="ARBA00004510"/>
    </source>
</evidence>
<keyword evidence="7" id="KW-0967">Endosome</keyword>
<comment type="similarity">
    <text evidence="3">Belongs to the sorting nexin family.</text>
</comment>
<dbReference type="EMBL" id="JAAKFY010000027">
    <property type="protein sequence ID" value="KAF3832923.1"/>
    <property type="molecule type" value="Genomic_DNA"/>
</dbReference>
<protein>
    <recommendedName>
        <fullName evidence="4">Sorting nexin-2</fullName>
    </recommendedName>
</protein>
<gene>
    <name evidence="17" type="ORF">F7725_026588</name>
</gene>
<dbReference type="PANTHER" id="PTHR10555:SF129">
    <property type="entry name" value="SORTING NEXIN-1"/>
    <property type="match status" value="1"/>
</dbReference>
<dbReference type="AlphaFoldDB" id="A0A7J5X7W0"/>
<evidence type="ECO:0000256" key="4">
    <source>
        <dbReference type="ARBA" id="ARBA00020435"/>
    </source>
</evidence>
<evidence type="ECO:0000256" key="8">
    <source>
        <dbReference type="ARBA" id="ARBA00022927"/>
    </source>
</evidence>
<evidence type="ECO:0000256" key="10">
    <source>
        <dbReference type="ARBA" id="ARBA00023121"/>
    </source>
</evidence>
<dbReference type="SMART" id="SM00312">
    <property type="entry name" value="PX"/>
    <property type="match status" value="1"/>
</dbReference>